<keyword evidence="1" id="KW-0261">Viral envelope protein</keyword>
<keyword evidence="2" id="KW-1185">Reference proteome</keyword>
<gene>
    <name evidence="1" type="ORF">KUDE01_026994</name>
</gene>
<evidence type="ECO:0000313" key="2">
    <source>
        <dbReference type="Proteomes" id="UP001228049"/>
    </source>
</evidence>
<sequence length="106" mass="11691">MCKGPLGQYANYIDEGMERANDSQSVKCFYCPLARADPLTPFDDLQAKGLLSGGQRALPRAGRRGVSMVTVMAEEWQGGAFRRRGVTVDRLSRDGMFLGCLRDSSR</sequence>
<evidence type="ECO:0000313" key="1">
    <source>
        <dbReference type="EMBL" id="KAK1878871.1"/>
    </source>
</evidence>
<dbReference type="AlphaFoldDB" id="A0AAD9EVQ9"/>
<name>A0AAD9EVQ9_DISEL</name>
<accession>A0AAD9EVQ9</accession>
<organism evidence="1 2">
    <name type="scientific">Dissostichus eleginoides</name>
    <name type="common">Patagonian toothfish</name>
    <name type="synonym">Dissostichus amissus</name>
    <dbReference type="NCBI Taxonomy" id="100907"/>
    <lineage>
        <taxon>Eukaryota</taxon>
        <taxon>Metazoa</taxon>
        <taxon>Chordata</taxon>
        <taxon>Craniata</taxon>
        <taxon>Vertebrata</taxon>
        <taxon>Euteleostomi</taxon>
        <taxon>Actinopterygii</taxon>
        <taxon>Neopterygii</taxon>
        <taxon>Teleostei</taxon>
        <taxon>Neoteleostei</taxon>
        <taxon>Acanthomorphata</taxon>
        <taxon>Eupercaria</taxon>
        <taxon>Perciformes</taxon>
        <taxon>Notothenioidei</taxon>
        <taxon>Nototheniidae</taxon>
        <taxon>Dissostichus</taxon>
    </lineage>
</organism>
<dbReference type="Proteomes" id="UP001228049">
    <property type="component" value="Unassembled WGS sequence"/>
</dbReference>
<dbReference type="EMBL" id="JASDAP010000026">
    <property type="protein sequence ID" value="KAK1878871.1"/>
    <property type="molecule type" value="Genomic_DNA"/>
</dbReference>
<reference evidence="1" key="1">
    <citation type="submission" date="2023-04" db="EMBL/GenBank/DDBJ databases">
        <title>Chromosome-level genome of Chaenocephalus aceratus.</title>
        <authorList>
            <person name="Park H."/>
        </authorList>
    </citation>
    <scope>NUCLEOTIDE SEQUENCE</scope>
    <source>
        <strain evidence="1">DE</strain>
        <tissue evidence="1">Muscle</tissue>
    </source>
</reference>
<proteinExistence type="predicted"/>
<protein>
    <submittedName>
        <fullName evidence="1">Envelope glycoprotein</fullName>
    </submittedName>
</protein>
<comment type="caution">
    <text evidence="1">The sequence shown here is derived from an EMBL/GenBank/DDBJ whole genome shotgun (WGS) entry which is preliminary data.</text>
</comment>
<keyword evidence="1" id="KW-0946">Virion</keyword>